<proteinExistence type="predicted"/>
<name>A0A1G2L9V7_9BACT</name>
<gene>
    <name evidence="2" type="ORF">A3A44_00265</name>
</gene>
<sequence length="192" mass="20945">MAFPVTEHDRPALIAHASPQERSPVSRLGGSWFFAFSVAVFVVSAVAYGGVFAYRKYLESQRATLTAAVKEREQALQSDSLREVIAFSQSLNAAQALLQEHPFASNVFGFLGTNTHPEVQFKGLTFAGENRRIDMNAVARSYRAVAEQVSALEGNPAVERVDFGGLSRSGAGLVSFRVSLVLRQSVFQYQSP</sequence>
<evidence type="ECO:0008006" key="4">
    <source>
        <dbReference type="Google" id="ProtNLM"/>
    </source>
</evidence>
<protein>
    <recommendedName>
        <fullName evidence="4">PilN domain-containing protein</fullName>
    </recommendedName>
</protein>
<dbReference type="AlphaFoldDB" id="A0A1G2L9V7"/>
<keyword evidence="1" id="KW-0472">Membrane</keyword>
<dbReference type="Proteomes" id="UP000178977">
    <property type="component" value="Unassembled WGS sequence"/>
</dbReference>
<dbReference type="EMBL" id="MHQT01000041">
    <property type="protein sequence ID" value="OHA08423.1"/>
    <property type="molecule type" value="Genomic_DNA"/>
</dbReference>
<evidence type="ECO:0000256" key="1">
    <source>
        <dbReference type="SAM" id="Phobius"/>
    </source>
</evidence>
<evidence type="ECO:0000313" key="2">
    <source>
        <dbReference type="EMBL" id="OHA08423.1"/>
    </source>
</evidence>
<feature type="transmembrane region" description="Helical" evidence="1">
    <location>
        <begin position="32"/>
        <end position="54"/>
    </location>
</feature>
<comment type="caution">
    <text evidence="2">The sequence shown here is derived from an EMBL/GenBank/DDBJ whole genome shotgun (WGS) entry which is preliminary data.</text>
</comment>
<accession>A0A1G2L9V7</accession>
<reference evidence="2 3" key="1">
    <citation type="journal article" date="2016" name="Nat. Commun.">
        <title>Thousands of microbial genomes shed light on interconnected biogeochemical processes in an aquifer system.</title>
        <authorList>
            <person name="Anantharaman K."/>
            <person name="Brown C.T."/>
            <person name="Hug L.A."/>
            <person name="Sharon I."/>
            <person name="Castelle C.J."/>
            <person name="Probst A.J."/>
            <person name="Thomas B.C."/>
            <person name="Singh A."/>
            <person name="Wilkins M.J."/>
            <person name="Karaoz U."/>
            <person name="Brodie E.L."/>
            <person name="Williams K.H."/>
            <person name="Hubbard S.S."/>
            <person name="Banfield J.F."/>
        </authorList>
    </citation>
    <scope>NUCLEOTIDE SEQUENCE [LARGE SCALE GENOMIC DNA]</scope>
</reference>
<keyword evidence="1" id="KW-0812">Transmembrane</keyword>
<dbReference type="STRING" id="1802281.A3A44_00265"/>
<keyword evidence="1" id="KW-1133">Transmembrane helix</keyword>
<evidence type="ECO:0000313" key="3">
    <source>
        <dbReference type="Proteomes" id="UP000178977"/>
    </source>
</evidence>
<organism evidence="2 3">
    <name type="scientific">Candidatus Sungbacteria bacterium RIFCSPLOWO2_01_FULL_60_25</name>
    <dbReference type="NCBI Taxonomy" id="1802281"/>
    <lineage>
        <taxon>Bacteria</taxon>
        <taxon>Candidatus Sungiibacteriota</taxon>
    </lineage>
</organism>